<gene>
    <name evidence="5" type="ORF">g.11916</name>
</gene>
<dbReference type="InterPro" id="IPR001102">
    <property type="entry name" value="Transglutaminase_N"/>
</dbReference>
<feature type="binding site" evidence="3">
    <location>
        <position position="467"/>
    </location>
    <ligand>
        <name>Ca(2+)</name>
        <dbReference type="ChEBI" id="CHEBI:29108"/>
    </ligand>
</feature>
<dbReference type="InterPro" id="IPR050779">
    <property type="entry name" value="Transglutaminase"/>
</dbReference>
<dbReference type="InterPro" id="IPR036985">
    <property type="entry name" value="Transglutaminase-like_sf"/>
</dbReference>
<dbReference type="InterPro" id="IPR002931">
    <property type="entry name" value="Transglutaminase-like"/>
</dbReference>
<dbReference type="SMART" id="SM00460">
    <property type="entry name" value="TGc"/>
    <property type="match status" value="1"/>
</dbReference>
<dbReference type="FunFam" id="2.60.40.10:FF:000090">
    <property type="entry name" value="Protein-glutamine gamma-glutamyltransferase 2"/>
    <property type="match status" value="1"/>
</dbReference>
<reference evidence="5" key="1">
    <citation type="submission" date="2015-12" db="EMBL/GenBank/DDBJ databases">
        <title>De novo transcriptome assembly of four potential Pierce s Disease insect vectors from Arizona vineyards.</title>
        <authorList>
            <person name="Tassone E.E."/>
        </authorList>
    </citation>
    <scope>NUCLEOTIDE SEQUENCE</scope>
</reference>
<comment type="cofactor">
    <cofactor evidence="3">
        <name>Ca(2+)</name>
        <dbReference type="ChEBI" id="CHEBI:29108"/>
    </cofactor>
    <text evidence="3">Binds 1 Ca(2+) ion per subunit.</text>
</comment>
<feature type="active site" evidence="2">
    <location>
        <position position="347"/>
    </location>
</feature>
<dbReference type="GO" id="GO:0003810">
    <property type="term" value="F:protein-glutamine gamma-glutamyltransferase activity"/>
    <property type="evidence" value="ECO:0007669"/>
    <property type="project" value="InterPro"/>
</dbReference>
<feature type="domain" description="Transglutaminase-like" evidence="4">
    <location>
        <begin position="274"/>
        <end position="373"/>
    </location>
</feature>
<dbReference type="EMBL" id="GEDC01016678">
    <property type="protein sequence ID" value="JAS20620.1"/>
    <property type="molecule type" value="Transcribed_RNA"/>
</dbReference>
<dbReference type="GO" id="GO:0046872">
    <property type="term" value="F:metal ion binding"/>
    <property type="evidence" value="ECO:0007669"/>
    <property type="project" value="UniProtKB-KW"/>
</dbReference>
<dbReference type="InterPro" id="IPR013808">
    <property type="entry name" value="Transglutaminase_AS"/>
</dbReference>
<keyword evidence="3" id="KW-0479">Metal-binding</keyword>
<dbReference type="PANTHER" id="PTHR11590">
    <property type="entry name" value="PROTEIN-GLUTAMINE GAMMA-GLUTAMYLTRANSFERASE"/>
    <property type="match status" value="1"/>
</dbReference>
<sequence>MTALEVEFLHFYPPENAKEHHTERFEVVHNDPPNPVLRRGQEFYLAIRFNHRGYRDDVDIVRLVFSYGDYPNPIKGTSGVALLTGREIYTGDRTQWDVRVKGCDGTILTVEVLSPVNAPVGAWKLKIETSLTTSQSGDFRTYDYSEPIFLLFNPWLKADTVYMPDELQLGEYILNDIGKIWVGPMGSCRGREWVFGQFDAIVLPAIMMVLERTKLPGEVFADPIRITRALSKLVNSNDDQGILRGRWDGEYDDGTAPAAWTGSVPILEQYLNSGVEVLYGQCWVFAGVLTTICRALGIPSRVVSNLVSAHDANASLTVDRYYSSANEELPFDPHNPEGGEDSIWNYHVWNDVWMSRPDLPIGYGGWQAVDATPQETSDGVYQCGPSSLEAIRRGQVGLRYDVPFLLASVNADLIRWKQDASSVLGYTKMDCNKYHIGRQILTKQPFIFDPQGDTDKEDITYSYKSEEGTETERLTLYNAVQGTARAKRFYDLPDAATSQVSFELKELDKVNLGQNFAIAVELKNQSNEVKRIQAALSASSIFYNGVKAHLIKRETGVFVLQPYQVENLRLIIKPEEYIDKLVEYCIIKIFAMMTVMETRQSWAGEDDFQITKPTLNIYVPKNAVVGLSTKMSFQFKNPLKKTLTNCSFLFECPGITKNTKLSYRNVGPEEEARIEHLFTPIQSGEFKVIATFKSKELIDITGNDTIEIFE</sequence>
<feature type="binding site" evidence="3">
    <location>
        <position position="412"/>
    </location>
    <ligand>
        <name>Ca(2+)</name>
        <dbReference type="ChEBI" id="CHEBI:29108"/>
    </ligand>
</feature>
<dbReference type="SUPFAM" id="SSF49309">
    <property type="entry name" value="Transglutaminase, two C-terminal domains"/>
    <property type="match status" value="2"/>
</dbReference>
<dbReference type="Gene3D" id="2.60.40.10">
    <property type="entry name" value="Immunoglobulins"/>
    <property type="match status" value="3"/>
</dbReference>
<dbReference type="FunFam" id="3.90.260.10:FF:000002">
    <property type="entry name" value="Erythrocyte membrane protein band 4.2"/>
    <property type="match status" value="1"/>
</dbReference>
<dbReference type="InterPro" id="IPR008958">
    <property type="entry name" value="Transglutaminase_C"/>
</dbReference>
<dbReference type="Pfam" id="PF00927">
    <property type="entry name" value="Transglut_C"/>
    <property type="match status" value="2"/>
</dbReference>
<dbReference type="Pfam" id="PF01841">
    <property type="entry name" value="Transglut_core"/>
    <property type="match status" value="1"/>
</dbReference>
<feature type="binding site" evidence="3">
    <location>
        <position position="472"/>
    </location>
    <ligand>
        <name>Ca(2+)</name>
        <dbReference type="ChEBI" id="CHEBI:29108"/>
    </ligand>
</feature>
<dbReference type="Pfam" id="PF00868">
    <property type="entry name" value="Transglut_N"/>
    <property type="match status" value="1"/>
</dbReference>
<feature type="active site" evidence="2">
    <location>
        <position position="282"/>
    </location>
</feature>
<dbReference type="PROSITE" id="PS00547">
    <property type="entry name" value="TRANSGLUTAMINASES"/>
    <property type="match status" value="1"/>
</dbReference>
<dbReference type="FunFam" id="2.60.40.10:FF:000171">
    <property type="entry name" value="protein-glutamine gamma-glutamyltransferase 6"/>
    <property type="match status" value="1"/>
</dbReference>
<feature type="binding site" evidence="3">
    <location>
        <position position="410"/>
    </location>
    <ligand>
        <name>Ca(2+)</name>
        <dbReference type="ChEBI" id="CHEBI:29108"/>
    </ligand>
</feature>
<name>A0A1B6D4M4_9HEMI</name>
<dbReference type="SUPFAM" id="SSF54001">
    <property type="entry name" value="Cysteine proteinases"/>
    <property type="match status" value="1"/>
</dbReference>
<accession>A0A1B6D4M4</accession>
<dbReference type="InterPro" id="IPR038765">
    <property type="entry name" value="Papain-like_cys_pep_sf"/>
</dbReference>
<evidence type="ECO:0000256" key="2">
    <source>
        <dbReference type="PIRSR" id="PIRSR000459-1"/>
    </source>
</evidence>
<keyword evidence="3" id="KW-0106">Calcium</keyword>
<organism evidence="5">
    <name type="scientific">Clastoptera arizonana</name>
    <name type="common">Arizona spittle bug</name>
    <dbReference type="NCBI Taxonomy" id="38151"/>
    <lineage>
        <taxon>Eukaryota</taxon>
        <taxon>Metazoa</taxon>
        <taxon>Ecdysozoa</taxon>
        <taxon>Arthropoda</taxon>
        <taxon>Hexapoda</taxon>
        <taxon>Insecta</taxon>
        <taxon>Pterygota</taxon>
        <taxon>Neoptera</taxon>
        <taxon>Paraneoptera</taxon>
        <taxon>Hemiptera</taxon>
        <taxon>Auchenorrhyncha</taxon>
        <taxon>Cercopoidea</taxon>
        <taxon>Clastopteridae</taxon>
        <taxon>Clastoptera</taxon>
    </lineage>
</organism>
<dbReference type="InterPro" id="IPR036238">
    <property type="entry name" value="Transglutaminase_C_sf"/>
</dbReference>
<protein>
    <recommendedName>
        <fullName evidence="4">Transglutaminase-like domain-containing protein</fullName>
    </recommendedName>
</protein>
<evidence type="ECO:0000313" key="5">
    <source>
        <dbReference type="EMBL" id="JAS20620.1"/>
    </source>
</evidence>
<comment type="similarity">
    <text evidence="1">Belongs to the transglutaminase superfamily. Transglutaminase family.</text>
</comment>
<dbReference type="InterPro" id="IPR014756">
    <property type="entry name" value="Ig_E-set"/>
</dbReference>
<feature type="active site" evidence="2">
    <location>
        <position position="370"/>
    </location>
</feature>
<dbReference type="SUPFAM" id="SSF81296">
    <property type="entry name" value="E set domains"/>
    <property type="match status" value="1"/>
</dbReference>
<proteinExistence type="inferred from homology"/>
<dbReference type="AlphaFoldDB" id="A0A1B6D4M4"/>
<evidence type="ECO:0000256" key="3">
    <source>
        <dbReference type="PIRSR" id="PIRSR000459-2"/>
    </source>
</evidence>
<dbReference type="PANTHER" id="PTHR11590:SF40">
    <property type="entry name" value="HEMOCYTE PROTEIN-GLUTAMINE GAMMA-GLUTAMYLTRANSFERASE-LIKE PROTEIN"/>
    <property type="match status" value="1"/>
</dbReference>
<dbReference type="PIRSF" id="PIRSF000459">
    <property type="entry name" value="TGM_EBP42"/>
    <property type="match status" value="1"/>
</dbReference>
<dbReference type="Gene3D" id="3.90.260.10">
    <property type="entry name" value="Transglutaminase-like"/>
    <property type="match status" value="1"/>
</dbReference>
<dbReference type="InterPro" id="IPR023608">
    <property type="entry name" value="Transglutaminase_animal"/>
</dbReference>
<dbReference type="InterPro" id="IPR013783">
    <property type="entry name" value="Ig-like_fold"/>
</dbReference>
<evidence type="ECO:0000259" key="4">
    <source>
        <dbReference type="SMART" id="SM00460"/>
    </source>
</evidence>
<evidence type="ECO:0000256" key="1">
    <source>
        <dbReference type="ARBA" id="ARBA00005968"/>
    </source>
</evidence>